<protein>
    <submittedName>
        <fullName evidence="1">Uncharacterized protein</fullName>
    </submittedName>
</protein>
<proteinExistence type="predicted"/>
<reference evidence="1 2" key="1">
    <citation type="submission" date="2020-08" db="EMBL/GenBank/DDBJ databases">
        <title>Genome public.</title>
        <authorList>
            <person name="Liu C."/>
            <person name="Sun Q."/>
        </authorList>
    </citation>
    <scope>NUCLEOTIDE SEQUENCE [LARGE SCALE GENOMIC DNA]</scope>
    <source>
        <strain evidence="1 2">BX0805</strain>
    </source>
</reference>
<evidence type="ECO:0000313" key="1">
    <source>
        <dbReference type="EMBL" id="MBC5754716.1"/>
    </source>
</evidence>
<evidence type="ECO:0000313" key="2">
    <source>
        <dbReference type="Proteomes" id="UP000621540"/>
    </source>
</evidence>
<accession>A0ABR7ICX5</accession>
<dbReference type="RefSeq" id="WP_186982596.1">
    <property type="nucleotide sequence ID" value="NZ_JACOQH010000010.1"/>
</dbReference>
<dbReference type="Proteomes" id="UP000621540">
    <property type="component" value="Unassembled WGS sequence"/>
</dbReference>
<gene>
    <name evidence="1" type="ORF">H8Z76_11985</name>
</gene>
<keyword evidence="2" id="KW-1185">Reference proteome</keyword>
<comment type="caution">
    <text evidence="1">The sequence shown here is derived from an EMBL/GenBank/DDBJ whole genome shotgun (WGS) entry which is preliminary data.</text>
</comment>
<organism evidence="1 2">
    <name type="scientific">Roseburia yibonii</name>
    <dbReference type="NCBI Taxonomy" id="2763063"/>
    <lineage>
        <taxon>Bacteria</taxon>
        <taxon>Bacillati</taxon>
        <taxon>Bacillota</taxon>
        <taxon>Clostridia</taxon>
        <taxon>Lachnospirales</taxon>
        <taxon>Lachnospiraceae</taxon>
        <taxon>Roseburia</taxon>
    </lineage>
</organism>
<sequence length="192" mass="21814">MGSFAGREPAKRTVGVLGSERGVGVTQFCVALANFISLESGSNVQLLDVSGTGQLARVPTTVDKRLFGVTYFADVDKKQIPALMSRDYDYMILDLGSDRSCNYAEFLRCTKKIVVGSFCLWKRQTYDDLMQFVKNEAGYTDWEFCALFGKKEDKKEFKKRYGVPLRAIPFLQDPYELGREDFLFLKEFTRGI</sequence>
<name>A0ABR7ICX5_9FIRM</name>
<dbReference type="EMBL" id="JACOQH010000010">
    <property type="protein sequence ID" value="MBC5754716.1"/>
    <property type="molecule type" value="Genomic_DNA"/>
</dbReference>